<dbReference type="PANTHER" id="PTHR45339:SF5">
    <property type="entry name" value="HISTIDINE KINASE"/>
    <property type="match status" value="1"/>
</dbReference>
<dbReference type="SUPFAM" id="SSF158472">
    <property type="entry name" value="HAMP domain-like"/>
    <property type="match status" value="1"/>
</dbReference>
<feature type="domain" description="HPt" evidence="15">
    <location>
        <begin position="862"/>
        <end position="946"/>
    </location>
</feature>
<keyword evidence="6" id="KW-0418">Kinase</keyword>
<dbReference type="InterPro" id="IPR036641">
    <property type="entry name" value="HPT_dom_sf"/>
</dbReference>
<dbReference type="InterPro" id="IPR003594">
    <property type="entry name" value="HATPase_dom"/>
</dbReference>
<evidence type="ECO:0000256" key="7">
    <source>
        <dbReference type="ARBA" id="ARBA00023012"/>
    </source>
</evidence>
<dbReference type="EMBL" id="VWXX01000009">
    <property type="protein sequence ID" value="KAA6185486.1"/>
    <property type="molecule type" value="Genomic_DNA"/>
</dbReference>
<dbReference type="SMART" id="SM00388">
    <property type="entry name" value="HisKA"/>
    <property type="match status" value="1"/>
</dbReference>
<feature type="compositionally biased region" description="Low complexity" evidence="10">
    <location>
        <begin position="835"/>
        <end position="848"/>
    </location>
</feature>
<evidence type="ECO:0000256" key="3">
    <source>
        <dbReference type="ARBA" id="ARBA00012438"/>
    </source>
</evidence>
<dbReference type="InterPro" id="IPR003661">
    <property type="entry name" value="HisK_dim/P_dom"/>
</dbReference>
<evidence type="ECO:0000259" key="12">
    <source>
        <dbReference type="PROSITE" id="PS50109"/>
    </source>
</evidence>
<dbReference type="PANTHER" id="PTHR45339">
    <property type="entry name" value="HYBRID SIGNAL TRANSDUCTION HISTIDINE KINASE J"/>
    <property type="match status" value="1"/>
</dbReference>
<dbReference type="Pfam" id="PF01627">
    <property type="entry name" value="Hpt"/>
    <property type="match status" value="1"/>
</dbReference>
<dbReference type="InterPro" id="IPR004358">
    <property type="entry name" value="Sig_transdc_His_kin-like_C"/>
</dbReference>
<dbReference type="InterPro" id="IPR036097">
    <property type="entry name" value="HisK_dim/P_sf"/>
</dbReference>
<protein>
    <recommendedName>
        <fullName evidence="3">histidine kinase</fullName>
        <ecNumber evidence="3">2.7.13.3</ecNumber>
    </recommendedName>
</protein>
<dbReference type="InterPro" id="IPR019247">
    <property type="entry name" value="Histidine_kinase_BarA_N"/>
</dbReference>
<keyword evidence="11" id="KW-0472">Membrane</keyword>
<sequence length="946" mass="102411">MNSRRRPHIFSLRTRMIALAVVPVLVIALSTGGYMIHSRFIDLHQALHERGQIMANNLAMAAELPLLTRDLAHLEALCASTLQQPDVFSAAIHDADRKTALTQCGPPGHADHSDRYDEIFSAAVGSVGVQVSDFDPAAQGPLTPLGWVEIRLSGANILQRQRQILSTSLLIVFGGILTSLFAALHIGGGISRPLLALSDAMRRYRRGEQGVRIRPGAPDEIGELARDFNRMAWALEQSQTRLRKQVDAATEELRHTVASLKAKNAELVVAREAADRAGREKYDFLARMSHEIRTPLNAVIGFSRLLHDSPNDDSSEEYSRTIDQAANQLLCVIDGVLNFTKLESGNLELETQPFDPRSCLEDVIAMIGPAARDRGLELALVIQSDMPRGLQGDRHRLSQILVNLLDNAVKFTSQGHVLLEACYDHHGPNAGQLRLLVEDTGIGLSDEARERLFQPFVQADSSITRRYGGTGLGLVICQRLVRLMGGRIQLHSRPGQGSRFQISIPCPTAELAPNPSPDLPTVLRPAQQPAPLPAAPLAGRKVLLCERRPLQRKAVLNALLGWSMQVEQATDPDTLPNLLSRAAAAGNGFDLVVLGLDADQTNTDSVQSLLAGIHQGFDGPLLVLAGSGPGDLPAPNFMHPDVAWASKPIRLARLHRKLCHLLAPTAASASPAQPDTAQPRHQGQRVLVAEDNAFNRLLLQRLLGMRSIRMQEVTNGLDAIDAARQDTFDLILMDIHMPDLDGIETARRIRRQHSEQGTTCPPIVALTADVFARDRHSAEDWPFDGLILKPISETILDQTLADMPARDSAAASAASAAKAATSAVTAASVASAASATTTASTASAKSATSPPPTAGNPGPTTPTARTIDLQQALQQELQNLLQRLTDAVDRADRPAIRDLAHQLKGCCGFFDQRELEAAARTLEVAAPDVHMDTLRQHLRELEAMVG</sequence>
<feature type="domain" description="Histidine kinase" evidence="12">
    <location>
        <begin position="287"/>
        <end position="508"/>
    </location>
</feature>
<feature type="modified residue" description="Phosphohistidine" evidence="8">
    <location>
        <position position="901"/>
    </location>
</feature>
<dbReference type="PROSITE" id="PS50110">
    <property type="entry name" value="RESPONSE_REGULATORY"/>
    <property type="match status" value="2"/>
</dbReference>
<evidence type="ECO:0000256" key="6">
    <source>
        <dbReference type="ARBA" id="ARBA00022777"/>
    </source>
</evidence>
<dbReference type="Gene3D" id="3.30.565.10">
    <property type="entry name" value="Histidine kinase-like ATPase, C-terminal domain"/>
    <property type="match status" value="1"/>
</dbReference>
<dbReference type="EC" id="2.7.13.3" evidence="3"/>
<dbReference type="Pfam" id="PF00512">
    <property type="entry name" value="HisKA"/>
    <property type="match status" value="1"/>
</dbReference>
<feature type="region of interest" description="Disordered" evidence="10">
    <location>
        <begin position="835"/>
        <end position="864"/>
    </location>
</feature>
<accession>A0A5M8FP80</accession>
<reference evidence="16 17" key="1">
    <citation type="submission" date="2019-09" db="EMBL/GenBank/DDBJ databases">
        <title>Whole-genome sequence of the purple sulfur bacterium Thiohalocapsa marina DSM 19078.</title>
        <authorList>
            <person name="Kyndt J.A."/>
            <person name="Meyer T.E."/>
        </authorList>
    </citation>
    <scope>NUCLEOTIDE SEQUENCE [LARGE SCALE GENOMIC DNA]</scope>
    <source>
        <strain evidence="16 17">DSM 19078</strain>
    </source>
</reference>
<comment type="subcellular location">
    <subcellularLocation>
        <location evidence="2">Membrane</location>
    </subcellularLocation>
</comment>
<dbReference type="SUPFAM" id="SSF55874">
    <property type="entry name" value="ATPase domain of HSP90 chaperone/DNA topoisomerase II/histidine kinase"/>
    <property type="match status" value="1"/>
</dbReference>
<evidence type="ECO:0000259" key="14">
    <source>
        <dbReference type="PROSITE" id="PS50885"/>
    </source>
</evidence>
<evidence type="ECO:0000256" key="8">
    <source>
        <dbReference type="PROSITE-ProRule" id="PRU00110"/>
    </source>
</evidence>
<dbReference type="GO" id="GO:0005886">
    <property type="term" value="C:plasma membrane"/>
    <property type="evidence" value="ECO:0007669"/>
    <property type="project" value="UniProtKB-SubCell"/>
</dbReference>
<dbReference type="CDD" id="cd00082">
    <property type="entry name" value="HisKA"/>
    <property type="match status" value="1"/>
</dbReference>
<gene>
    <name evidence="16" type="ORF">F2Q65_08365</name>
</gene>
<evidence type="ECO:0000313" key="16">
    <source>
        <dbReference type="EMBL" id="KAA6185486.1"/>
    </source>
</evidence>
<keyword evidence="7" id="KW-0902">Two-component regulatory system</keyword>
<dbReference type="Proteomes" id="UP000322981">
    <property type="component" value="Unassembled WGS sequence"/>
</dbReference>
<dbReference type="InterPro" id="IPR003660">
    <property type="entry name" value="HAMP_dom"/>
</dbReference>
<dbReference type="OrthoDB" id="5563233at2"/>
<feature type="compositionally biased region" description="Low complexity" evidence="10">
    <location>
        <begin position="855"/>
        <end position="864"/>
    </location>
</feature>
<feature type="transmembrane region" description="Helical" evidence="11">
    <location>
        <begin position="16"/>
        <end position="36"/>
    </location>
</feature>
<dbReference type="FunFam" id="3.30.565.10:FF:000010">
    <property type="entry name" value="Sensor histidine kinase RcsC"/>
    <property type="match status" value="1"/>
</dbReference>
<dbReference type="Pfam" id="PF09984">
    <property type="entry name" value="sCache_4"/>
    <property type="match status" value="1"/>
</dbReference>
<evidence type="ECO:0000259" key="13">
    <source>
        <dbReference type="PROSITE" id="PS50110"/>
    </source>
</evidence>
<dbReference type="PROSITE" id="PS50885">
    <property type="entry name" value="HAMP"/>
    <property type="match status" value="1"/>
</dbReference>
<evidence type="ECO:0000256" key="10">
    <source>
        <dbReference type="SAM" id="MobiDB-lite"/>
    </source>
</evidence>
<dbReference type="InterPro" id="IPR036890">
    <property type="entry name" value="HATPase_C_sf"/>
</dbReference>
<dbReference type="Gene3D" id="1.10.287.130">
    <property type="match status" value="1"/>
</dbReference>
<evidence type="ECO:0000256" key="1">
    <source>
        <dbReference type="ARBA" id="ARBA00000085"/>
    </source>
</evidence>
<dbReference type="SMART" id="SM00304">
    <property type="entry name" value="HAMP"/>
    <property type="match status" value="1"/>
</dbReference>
<feature type="transmembrane region" description="Helical" evidence="11">
    <location>
        <begin position="169"/>
        <end position="188"/>
    </location>
</feature>
<evidence type="ECO:0000259" key="15">
    <source>
        <dbReference type="PROSITE" id="PS50894"/>
    </source>
</evidence>
<dbReference type="CDD" id="cd16922">
    <property type="entry name" value="HATPase_EvgS-ArcB-TorS-like"/>
    <property type="match status" value="1"/>
</dbReference>
<keyword evidence="11" id="KW-0812">Transmembrane</keyword>
<dbReference type="InterPro" id="IPR011006">
    <property type="entry name" value="CheY-like_superfamily"/>
</dbReference>
<comment type="caution">
    <text evidence="9">Lacks conserved residue(s) required for the propagation of feature annotation.</text>
</comment>
<dbReference type="SMART" id="SM00448">
    <property type="entry name" value="REC"/>
    <property type="match status" value="1"/>
</dbReference>
<evidence type="ECO:0000256" key="4">
    <source>
        <dbReference type="ARBA" id="ARBA00022553"/>
    </source>
</evidence>
<dbReference type="RefSeq" id="WP_150092329.1">
    <property type="nucleotide sequence ID" value="NZ_JBFUOH010000097.1"/>
</dbReference>
<dbReference type="Pfam" id="PF00672">
    <property type="entry name" value="HAMP"/>
    <property type="match status" value="1"/>
</dbReference>
<dbReference type="Pfam" id="PF00072">
    <property type="entry name" value="Response_reg"/>
    <property type="match status" value="1"/>
</dbReference>
<evidence type="ECO:0000256" key="5">
    <source>
        <dbReference type="ARBA" id="ARBA00022679"/>
    </source>
</evidence>
<feature type="domain" description="Response regulatory" evidence="13">
    <location>
        <begin position="541"/>
        <end position="662"/>
    </location>
</feature>
<evidence type="ECO:0000256" key="11">
    <source>
        <dbReference type="SAM" id="Phobius"/>
    </source>
</evidence>
<keyword evidence="4 9" id="KW-0597">Phosphoprotein</keyword>
<comment type="catalytic activity">
    <reaction evidence="1">
        <text>ATP + protein L-histidine = ADP + protein N-phospho-L-histidine.</text>
        <dbReference type="EC" id="2.7.13.3"/>
    </reaction>
</comment>
<dbReference type="Gene3D" id="3.40.50.2300">
    <property type="match status" value="1"/>
</dbReference>
<keyword evidence="5" id="KW-0808">Transferase</keyword>
<dbReference type="GO" id="GO:0005524">
    <property type="term" value="F:ATP binding"/>
    <property type="evidence" value="ECO:0007669"/>
    <property type="project" value="UniProtKB-KW"/>
</dbReference>
<dbReference type="InterPro" id="IPR001789">
    <property type="entry name" value="Sig_transdc_resp-reg_receiver"/>
</dbReference>
<dbReference type="SUPFAM" id="SSF52172">
    <property type="entry name" value="CheY-like"/>
    <property type="match status" value="2"/>
</dbReference>
<dbReference type="AlphaFoldDB" id="A0A5M8FP80"/>
<dbReference type="CDD" id="cd17546">
    <property type="entry name" value="REC_hyHK_CKI1_RcsC-like"/>
    <property type="match status" value="1"/>
</dbReference>
<dbReference type="SUPFAM" id="SSF47226">
    <property type="entry name" value="Histidine-containing phosphotransfer domain, HPT domain"/>
    <property type="match status" value="1"/>
</dbReference>
<dbReference type="PRINTS" id="PR00344">
    <property type="entry name" value="BCTRLSENSOR"/>
</dbReference>
<keyword evidence="17" id="KW-1185">Reference proteome</keyword>
<feature type="domain" description="Response regulatory" evidence="13">
    <location>
        <begin position="685"/>
        <end position="804"/>
    </location>
</feature>
<organism evidence="16 17">
    <name type="scientific">Thiohalocapsa marina</name>
    <dbReference type="NCBI Taxonomy" id="424902"/>
    <lineage>
        <taxon>Bacteria</taxon>
        <taxon>Pseudomonadati</taxon>
        <taxon>Pseudomonadota</taxon>
        <taxon>Gammaproteobacteria</taxon>
        <taxon>Chromatiales</taxon>
        <taxon>Chromatiaceae</taxon>
        <taxon>Thiohalocapsa</taxon>
    </lineage>
</organism>
<dbReference type="GO" id="GO:0000155">
    <property type="term" value="F:phosphorelay sensor kinase activity"/>
    <property type="evidence" value="ECO:0007669"/>
    <property type="project" value="InterPro"/>
</dbReference>
<dbReference type="PROSITE" id="PS50109">
    <property type="entry name" value="HIS_KIN"/>
    <property type="match status" value="1"/>
</dbReference>
<dbReference type="InterPro" id="IPR008207">
    <property type="entry name" value="Sig_transdc_His_kin_Hpt_dom"/>
</dbReference>
<dbReference type="CDD" id="cd06225">
    <property type="entry name" value="HAMP"/>
    <property type="match status" value="1"/>
</dbReference>
<evidence type="ECO:0000256" key="2">
    <source>
        <dbReference type="ARBA" id="ARBA00004370"/>
    </source>
</evidence>
<dbReference type="InterPro" id="IPR005467">
    <property type="entry name" value="His_kinase_dom"/>
</dbReference>
<dbReference type="SMART" id="SM00387">
    <property type="entry name" value="HATPase_c"/>
    <property type="match status" value="1"/>
</dbReference>
<evidence type="ECO:0000256" key="9">
    <source>
        <dbReference type="PROSITE-ProRule" id="PRU00169"/>
    </source>
</evidence>
<name>A0A5M8FP80_9GAMM</name>
<feature type="domain" description="HAMP" evidence="14">
    <location>
        <begin position="188"/>
        <end position="240"/>
    </location>
</feature>
<dbReference type="SUPFAM" id="SSF47384">
    <property type="entry name" value="Homodimeric domain of signal transducing histidine kinase"/>
    <property type="match status" value="1"/>
</dbReference>
<comment type="caution">
    <text evidence="16">The sequence shown here is derived from an EMBL/GenBank/DDBJ whole genome shotgun (WGS) entry which is preliminary data.</text>
</comment>
<dbReference type="Pfam" id="PF02518">
    <property type="entry name" value="HATPase_c"/>
    <property type="match status" value="1"/>
</dbReference>
<dbReference type="Gene3D" id="1.20.120.160">
    <property type="entry name" value="HPT domain"/>
    <property type="match status" value="1"/>
</dbReference>
<evidence type="ECO:0000313" key="17">
    <source>
        <dbReference type="Proteomes" id="UP000322981"/>
    </source>
</evidence>
<dbReference type="Gene3D" id="6.10.340.10">
    <property type="match status" value="1"/>
</dbReference>
<keyword evidence="11" id="KW-1133">Transmembrane helix</keyword>
<feature type="modified residue" description="4-aspartylphosphate" evidence="9">
    <location>
        <position position="734"/>
    </location>
</feature>
<proteinExistence type="predicted"/>
<dbReference type="PROSITE" id="PS50894">
    <property type="entry name" value="HPT"/>
    <property type="match status" value="1"/>
</dbReference>